<dbReference type="SUPFAM" id="SSF55073">
    <property type="entry name" value="Nucleotide cyclase"/>
    <property type="match status" value="1"/>
</dbReference>
<comment type="catalytic activity">
    <reaction evidence="3">
        <text>2 GTP = 3',3'-c-di-GMP + 2 diphosphate</text>
        <dbReference type="Rhea" id="RHEA:24898"/>
        <dbReference type="ChEBI" id="CHEBI:33019"/>
        <dbReference type="ChEBI" id="CHEBI:37565"/>
        <dbReference type="ChEBI" id="CHEBI:58805"/>
        <dbReference type="EC" id="2.7.7.65"/>
    </reaction>
</comment>
<dbReference type="CDD" id="cd06225">
    <property type="entry name" value="HAMP"/>
    <property type="match status" value="1"/>
</dbReference>
<evidence type="ECO:0000256" key="2">
    <source>
        <dbReference type="ARBA" id="ARBA00012528"/>
    </source>
</evidence>
<dbReference type="PROSITE" id="PS50887">
    <property type="entry name" value="GGDEF"/>
    <property type="match status" value="1"/>
</dbReference>
<keyword evidence="5" id="KW-1133">Transmembrane helix</keyword>
<accession>A0A831RYS4</accession>
<dbReference type="GO" id="GO:0043709">
    <property type="term" value="P:cell adhesion involved in single-species biofilm formation"/>
    <property type="evidence" value="ECO:0007669"/>
    <property type="project" value="TreeGrafter"/>
</dbReference>
<evidence type="ECO:0000256" key="1">
    <source>
        <dbReference type="ARBA" id="ARBA00001946"/>
    </source>
</evidence>
<evidence type="ECO:0000256" key="3">
    <source>
        <dbReference type="ARBA" id="ARBA00034247"/>
    </source>
</evidence>
<feature type="region of interest" description="Disordered" evidence="4">
    <location>
        <begin position="527"/>
        <end position="549"/>
    </location>
</feature>
<sequence length="549" mass="61141">MSIRNRILLFAVLVTLLPSLGLGWIYFQQSKQALLENTAHELKAAVSQVERESLLWLKEQMYEIRVFSSSYLLSDALTAYYRPVDTGDGQSDTSLADPVQAMTSYLSLVRNQYSQYKKLLVFSNEGTLIVQEPANGDSVSLPGDWLQQLNTRQMIIGDFYGRDKGPGTTLMLGVAVSSGNDGLLGILGAEVFPHALLDVMQSILAESEDRGTNAVLSLITDDGRVLLSTAEAGEPGARDRRGLPVLLSNPGQLVTYERSDGVTVVGMLAPVPDYPWAVLMEKRRGALFADIERMRNLTLLVVLGMVSVIGFFAWWLARGIVAPLHELTEAARQVADDNLDVQIAVRRRDELGFASKVFNDMVRQLKQSRDRLELLSTIDSLTQLPNRKAVMEAFSAALMRYQRHPRAFSLLMIDIDHFKVINDDHGHLAGDQVLRHVASLLREQTRQVDAVGRYGGEEFLALLDETDREAARQVAERIRTAIANSSVRYQEKEMRVTVSIGVAEIIGPDETREQLIDRADKAMYQAKQQGRNRVVVDDRGSDRANEAPQ</sequence>
<evidence type="ECO:0000313" key="8">
    <source>
        <dbReference type="EMBL" id="HEC07469.1"/>
    </source>
</evidence>
<comment type="caution">
    <text evidence="8">The sequence shown here is derived from an EMBL/GenBank/DDBJ whole genome shotgun (WGS) entry which is preliminary data.</text>
</comment>
<dbReference type="CDD" id="cd01949">
    <property type="entry name" value="GGDEF"/>
    <property type="match status" value="1"/>
</dbReference>
<dbReference type="GO" id="GO:0052621">
    <property type="term" value="F:diguanylate cyclase activity"/>
    <property type="evidence" value="ECO:0007669"/>
    <property type="project" value="UniProtKB-EC"/>
</dbReference>
<keyword evidence="5" id="KW-0812">Transmembrane</keyword>
<dbReference type="InterPro" id="IPR000160">
    <property type="entry name" value="GGDEF_dom"/>
</dbReference>
<dbReference type="PROSITE" id="PS50885">
    <property type="entry name" value="HAMP"/>
    <property type="match status" value="1"/>
</dbReference>
<proteinExistence type="predicted"/>
<dbReference type="EMBL" id="DRLF01000395">
    <property type="protein sequence ID" value="HEC07469.1"/>
    <property type="molecule type" value="Genomic_DNA"/>
</dbReference>
<dbReference type="AlphaFoldDB" id="A0A831RYS4"/>
<feature type="transmembrane region" description="Helical" evidence="5">
    <location>
        <begin position="297"/>
        <end position="317"/>
    </location>
</feature>
<dbReference type="FunFam" id="3.30.70.270:FF:000001">
    <property type="entry name" value="Diguanylate cyclase domain protein"/>
    <property type="match status" value="1"/>
</dbReference>
<comment type="cofactor">
    <cofactor evidence="1">
        <name>Mg(2+)</name>
        <dbReference type="ChEBI" id="CHEBI:18420"/>
    </cofactor>
</comment>
<feature type="domain" description="GGDEF" evidence="7">
    <location>
        <begin position="406"/>
        <end position="539"/>
    </location>
</feature>
<dbReference type="PANTHER" id="PTHR45138">
    <property type="entry name" value="REGULATORY COMPONENTS OF SENSORY TRANSDUCTION SYSTEM"/>
    <property type="match status" value="1"/>
</dbReference>
<gene>
    <name evidence="8" type="ORF">ENJ12_11480</name>
</gene>
<dbReference type="Proteomes" id="UP000886339">
    <property type="component" value="Unassembled WGS sequence"/>
</dbReference>
<dbReference type="EC" id="2.7.7.65" evidence="2"/>
<evidence type="ECO:0000259" key="6">
    <source>
        <dbReference type="PROSITE" id="PS50885"/>
    </source>
</evidence>
<evidence type="ECO:0000259" key="7">
    <source>
        <dbReference type="PROSITE" id="PS50887"/>
    </source>
</evidence>
<dbReference type="PANTHER" id="PTHR45138:SF9">
    <property type="entry name" value="DIGUANYLATE CYCLASE DGCM-RELATED"/>
    <property type="match status" value="1"/>
</dbReference>
<dbReference type="SUPFAM" id="SSF158472">
    <property type="entry name" value="HAMP domain-like"/>
    <property type="match status" value="1"/>
</dbReference>
<organism evidence="8">
    <name type="scientific">Thiolapillus brandeum</name>
    <dbReference type="NCBI Taxonomy" id="1076588"/>
    <lineage>
        <taxon>Bacteria</taxon>
        <taxon>Pseudomonadati</taxon>
        <taxon>Pseudomonadota</taxon>
        <taxon>Gammaproteobacteria</taxon>
        <taxon>Chromatiales</taxon>
        <taxon>Sedimenticolaceae</taxon>
        <taxon>Thiolapillus</taxon>
    </lineage>
</organism>
<dbReference type="GO" id="GO:0007165">
    <property type="term" value="P:signal transduction"/>
    <property type="evidence" value="ECO:0007669"/>
    <property type="project" value="InterPro"/>
</dbReference>
<evidence type="ECO:0000256" key="4">
    <source>
        <dbReference type="SAM" id="MobiDB-lite"/>
    </source>
</evidence>
<dbReference type="InterPro" id="IPR043128">
    <property type="entry name" value="Rev_trsase/Diguanyl_cyclase"/>
</dbReference>
<evidence type="ECO:0000256" key="5">
    <source>
        <dbReference type="SAM" id="Phobius"/>
    </source>
</evidence>
<dbReference type="InterPro" id="IPR050469">
    <property type="entry name" value="Diguanylate_Cyclase"/>
</dbReference>
<dbReference type="Gene3D" id="6.10.340.10">
    <property type="match status" value="1"/>
</dbReference>
<dbReference type="GO" id="GO:1902201">
    <property type="term" value="P:negative regulation of bacterial-type flagellum-dependent cell motility"/>
    <property type="evidence" value="ECO:0007669"/>
    <property type="project" value="TreeGrafter"/>
</dbReference>
<reference evidence="8" key="1">
    <citation type="journal article" date="2020" name="mSystems">
        <title>Genome- and Community-Level Interaction Insights into Carbon Utilization and Element Cycling Functions of Hydrothermarchaeota in Hydrothermal Sediment.</title>
        <authorList>
            <person name="Zhou Z."/>
            <person name="Liu Y."/>
            <person name="Xu W."/>
            <person name="Pan J."/>
            <person name="Luo Z.H."/>
            <person name="Li M."/>
        </authorList>
    </citation>
    <scope>NUCLEOTIDE SEQUENCE [LARGE SCALE GENOMIC DNA]</scope>
    <source>
        <strain evidence="8">HyVt-458</strain>
    </source>
</reference>
<dbReference type="Gene3D" id="3.30.70.270">
    <property type="match status" value="1"/>
</dbReference>
<feature type="domain" description="HAMP" evidence="6">
    <location>
        <begin position="318"/>
        <end position="370"/>
    </location>
</feature>
<dbReference type="Pfam" id="PF00990">
    <property type="entry name" value="GGDEF"/>
    <property type="match status" value="1"/>
</dbReference>
<dbReference type="SMART" id="SM00304">
    <property type="entry name" value="HAMP"/>
    <property type="match status" value="1"/>
</dbReference>
<dbReference type="GO" id="GO:0005886">
    <property type="term" value="C:plasma membrane"/>
    <property type="evidence" value="ECO:0007669"/>
    <property type="project" value="TreeGrafter"/>
</dbReference>
<name>A0A831RYS4_9GAMM</name>
<feature type="compositionally biased region" description="Basic and acidic residues" evidence="4">
    <location>
        <begin position="534"/>
        <end position="549"/>
    </location>
</feature>
<keyword evidence="5" id="KW-0472">Membrane</keyword>
<dbReference type="SMART" id="SM00267">
    <property type="entry name" value="GGDEF"/>
    <property type="match status" value="1"/>
</dbReference>
<dbReference type="InterPro" id="IPR029787">
    <property type="entry name" value="Nucleotide_cyclase"/>
</dbReference>
<dbReference type="NCBIfam" id="TIGR00254">
    <property type="entry name" value="GGDEF"/>
    <property type="match status" value="1"/>
</dbReference>
<dbReference type="Pfam" id="PF00672">
    <property type="entry name" value="HAMP"/>
    <property type="match status" value="1"/>
</dbReference>
<dbReference type="InterPro" id="IPR003660">
    <property type="entry name" value="HAMP_dom"/>
</dbReference>
<protein>
    <recommendedName>
        <fullName evidence="2">diguanylate cyclase</fullName>
        <ecNumber evidence="2">2.7.7.65</ecNumber>
    </recommendedName>
</protein>